<feature type="transmembrane region" description="Helical" evidence="5">
    <location>
        <begin position="251"/>
        <end position="273"/>
    </location>
</feature>
<keyword evidence="3 5" id="KW-1133">Transmembrane helix</keyword>
<feature type="transmembrane region" description="Helical" evidence="5">
    <location>
        <begin position="495"/>
        <end position="518"/>
    </location>
</feature>
<feature type="transmembrane region" description="Helical" evidence="5">
    <location>
        <begin position="421"/>
        <end position="441"/>
    </location>
</feature>
<keyword evidence="4 5" id="KW-0472">Membrane</keyword>
<feature type="transmembrane region" description="Helical" evidence="5">
    <location>
        <begin position="285"/>
        <end position="303"/>
    </location>
</feature>
<dbReference type="InterPro" id="IPR011701">
    <property type="entry name" value="MFS"/>
</dbReference>
<accession>A0AA39GFW3</accession>
<dbReference type="GO" id="GO:0022857">
    <property type="term" value="F:transmembrane transporter activity"/>
    <property type="evidence" value="ECO:0007669"/>
    <property type="project" value="InterPro"/>
</dbReference>
<feature type="transmembrane region" description="Helical" evidence="5">
    <location>
        <begin position="365"/>
        <end position="383"/>
    </location>
</feature>
<feature type="transmembrane region" description="Helical" evidence="5">
    <location>
        <begin position="323"/>
        <end position="345"/>
    </location>
</feature>
<feature type="transmembrane region" description="Helical" evidence="5">
    <location>
        <begin position="453"/>
        <end position="475"/>
    </location>
</feature>
<comment type="caution">
    <text evidence="7">The sequence shown here is derived from an EMBL/GenBank/DDBJ whole genome shotgun (WGS) entry which is preliminary data.</text>
</comment>
<feature type="transmembrane region" description="Helical" evidence="5">
    <location>
        <begin position="56"/>
        <end position="81"/>
    </location>
</feature>
<evidence type="ECO:0000259" key="6">
    <source>
        <dbReference type="PROSITE" id="PS50850"/>
    </source>
</evidence>
<feature type="transmembrane region" description="Helical" evidence="5">
    <location>
        <begin position="390"/>
        <end position="409"/>
    </location>
</feature>
<dbReference type="InterPro" id="IPR036259">
    <property type="entry name" value="MFS_trans_sf"/>
</dbReference>
<feature type="transmembrane region" description="Helical" evidence="5">
    <location>
        <begin position="121"/>
        <end position="141"/>
    </location>
</feature>
<dbReference type="Pfam" id="PF07690">
    <property type="entry name" value="MFS_1"/>
    <property type="match status" value="1"/>
</dbReference>
<organism evidence="7 8">
    <name type="scientific">Sarocladium strictum</name>
    <name type="common">Black bundle disease fungus</name>
    <name type="synonym">Acremonium strictum</name>
    <dbReference type="NCBI Taxonomy" id="5046"/>
    <lineage>
        <taxon>Eukaryota</taxon>
        <taxon>Fungi</taxon>
        <taxon>Dikarya</taxon>
        <taxon>Ascomycota</taxon>
        <taxon>Pezizomycotina</taxon>
        <taxon>Sordariomycetes</taxon>
        <taxon>Hypocreomycetidae</taxon>
        <taxon>Hypocreales</taxon>
        <taxon>Sarocladiaceae</taxon>
        <taxon>Sarocladium</taxon>
    </lineage>
</organism>
<name>A0AA39GFW3_SARSR</name>
<proteinExistence type="predicted"/>
<dbReference type="SUPFAM" id="SSF103473">
    <property type="entry name" value="MFS general substrate transporter"/>
    <property type="match status" value="1"/>
</dbReference>
<dbReference type="GO" id="GO:0016020">
    <property type="term" value="C:membrane"/>
    <property type="evidence" value="ECO:0007669"/>
    <property type="project" value="UniProtKB-SubCell"/>
</dbReference>
<feature type="domain" description="Major facilitator superfamily (MFS) profile" evidence="6">
    <location>
        <begin position="56"/>
        <end position="522"/>
    </location>
</feature>
<dbReference type="EMBL" id="JAPDFR010000006">
    <property type="protein sequence ID" value="KAK0385779.1"/>
    <property type="molecule type" value="Genomic_DNA"/>
</dbReference>
<feature type="transmembrane region" description="Helical" evidence="5">
    <location>
        <begin position="147"/>
        <end position="168"/>
    </location>
</feature>
<evidence type="ECO:0000256" key="5">
    <source>
        <dbReference type="SAM" id="Phobius"/>
    </source>
</evidence>
<evidence type="ECO:0000256" key="1">
    <source>
        <dbReference type="ARBA" id="ARBA00004141"/>
    </source>
</evidence>
<dbReference type="PROSITE" id="PS50850">
    <property type="entry name" value="MFS"/>
    <property type="match status" value="1"/>
</dbReference>
<keyword evidence="2 5" id="KW-0812">Transmembrane</keyword>
<comment type="subcellular location">
    <subcellularLocation>
        <location evidence="1">Membrane</location>
        <topology evidence="1">Multi-pass membrane protein</topology>
    </subcellularLocation>
</comment>
<sequence length="529" mass="56083">MATKTETLTTVGESVERPSAMTIPFEVLETTLTHESRISQLHVAAHKFSRLQKTSIVLQLSGVNLCSSAINGLVVIGLPIISADLSLPESLAFWPTSATSLGTAATLLLAGSIADAFGPRVVDLVGCAVTAIFMLGAAASSTGNQLVAMRAVQGVGVALHLSSSVALVTQAFPRGKGRNLAFACIGLSQPLGFSLGLVLGGVLIDTAGWRAAWYLYAGICVALFFVGLWALPHSCDQLSLRERLAMCRTKIDWVGALLASAFMAILCYLLAVLSADTSRIRNGDTIALLCISVLLVPCFGGWMHRQKSRGEPALIPNSLWANLSFASICIITGLSFCAVNAMELFSNLFFHNVQGLSAIESSVRIIPSLTMGVITGLLCGFLVDRFRAMWLISISSAISATAPLLMAVIDPEWSYWRGAFQAQALCSLSANLLFTVGLSIISEIFPENTQALAGAVFNTSSQFGTALGLSILQTISSSVTKQSPSDDPRRALLDGYRASFWTICGFVASCVFISALGLRKTGRVGVKRE</sequence>
<evidence type="ECO:0000313" key="7">
    <source>
        <dbReference type="EMBL" id="KAK0385779.1"/>
    </source>
</evidence>
<dbReference type="Gene3D" id="1.20.1250.20">
    <property type="entry name" value="MFS general substrate transporter like domains"/>
    <property type="match status" value="1"/>
</dbReference>
<gene>
    <name evidence="7" type="ORF">NLU13_6956</name>
</gene>
<dbReference type="Proteomes" id="UP001175261">
    <property type="component" value="Unassembled WGS sequence"/>
</dbReference>
<dbReference type="InterPro" id="IPR020846">
    <property type="entry name" value="MFS_dom"/>
</dbReference>
<protein>
    <recommendedName>
        <fullName evidence="6">Major facilitator superfamily (MFS) profile domain-containing protein</fullName>
    </recommendedName>
</protein>
<evidence type="ECO:0000313" key="8">
    <source>
        <dbReference type="Proteomes" id="UP001175261"/>
    </source>
</evidence>
<feature type="transmembrane region" description="Helical" evidence="5">
    <location>
        <begin position="93"/>
        <end position="114"/>
    </location>
</feature>
<dbReference type="PANTHER" id="PTHR42718:SF27">
    <property type="entry name" value="TRANSPORTER, PUTATIVE-RELATED"/>
    <property type="match status" value="1"/>
</dbReference>
<reference evidence="7" key="1">
    <citation type="submission" date="2022-10" db="EMBL/GenBank/DDBJ databases">
        <title>Determination and structural analysis of whole genome sequence of Sarocladium strictum F4-1.</title>
        <authorList>
            <person name="Hu L."/>
            <person name="Jiang Y."/>
        </authorList>
    </citation>
    <scope>NUCLEOTIDE SEQUENCE</scope>
    <source>
        <strain evidence="7">F4-1</strain>
    </source>
</reference>
<feature type="transmembrane region" description="Helical" evidence="5">
    <location>
        <begin position="180"/>
        <end position="199"/>
    </location>
</feature>
<evidence type="ECO:0000256" key="4">
    <source>
        <dbReference type="ARBA" id="ARBA00023136"/>
    </source>
</evidence>
<evidence type="ECO:0000256" key="2">
    <source>
        <dbReference type="ARBA" id="ARBA00022692"/>
    </source>
</evidence>
<feature type="transmembrane region" description="Helical" evidence="5">
    <location>
        <begin position="211"/>
        <end position="231"/>
    </location>
</feature>
<dbReference type="Gene3D" id="1.20.1720.10">
    <property type="entry name" value="Multidrug resistance protein D"/>
    <property type="match status" value="1"/>
</dbReference>
<dbReference type="PANTHER" id="PTHR42718">
    <property type="entry name" value="MAJOR FACILITATOR SUPERFAMILY MULTIDRUG TRANSPORTER MFSC"/>
    <property type="match status" value="1"/>
</dbReference>
<keyword evidence="8" id="KW-1185">Reference proteome</keyword>
<evidence type="ECO:0000256" key="3">
    <source>
        <dbReference type="ARBA" id="ARBA00022989"/>
    </source>
</evidence>
<dbReference type="AlphaFoldDB" id="A0AA39GFW3"/>